<evidence type="ECO:0000313" key="14">
    <source>
        <dbReference type="EMBL" id="TFK03494.1"/>
    </source>
</evidence>
<evidence type="ECO:0000256" key="6">
    <source>
        <dbReference type="ARBA" id="ARBA00023157"/>
    </source>
</evidence>
<dbReference type="Pfam" id="PF07915">
    <property type="entry name" value="PRKCSH"/>
    <property type="match status" value="1"/>
</dbReference>
<evidence type="ECO:0000256" key="2">
    <source>
        <dbReference type="ARBA" id="ARBA00009918"/>
    </source>
</evidence>
<evidence type="ECO:0000259" key="13">
    <source>
        <dbReference type="PROSITE" id="PS51914"/>
    </source>
</evidence>
<keyword evidence="5 10" id="KW-0256">Endoplasmic reticulum</keyword>
<feature type="compositionally biased region" description="Basic and acidic residues" evidence="11">
    <location>
        <begin position="497"/>
        <end position="508"/>
    </location>
</feature>
<dbReference type="PANTHER" id="PTHR15414:SF5">
    <property type="entry name" value="PROTEIN OS-9"/>
    <property type="match status" value="1"/>
</dbReference>
<feature type="compositionally biased region" description="Acidic residues" evidence="11">
    <location>
        <begin position="418"/>
        <end position="427"/>
    </location>
</feature>
<keyword evidence="3 12" id="KW-0732">Signal</keyword>
<comment type="similarity">
    <text evidence="2 10">Belongs to the OS-9 family.</text>
</comment>
<dbReference type="GO" id="GO:0000502">
    <property type="term" value="C:proteasome complex"/>
    <property type="evidence" value="ECO:0007669"/>
    <property type="project" value="UniProtKB-KW"/>
</dbReference>
<dbReference type="GO" id="GO:0030968">
    <property type="term" value="P:endoplasmic reticulum unfolded protein response"/>
    <property type="evidence" value="ECO:0007669"/>
    <property type="project" value="UniProtKB-UniRule"/>
</dbReference>
<accession>A0A4D9E9T1</accession>
<evidence type="ECO:0000256" key="4">
    <source>
        <dbReference type="ARBA" id="ARBA00022734"/>
    </source>
</evidence>
<comment type="function">
    <text evidence="10">Lectin involved in the quality control of the secretory pathway. As a member of the endoplasmic reticulum-associated degradation lumenal (ERAD-L) surveillance system, targets misfolded endoplasmic reticulum lumenal glycoproteins for degradation.</text>
</comment>
<evidence type="ECO:0000256" key="7">
    <source>
        <dbReference type="ARBA" id="ARBA00023180"/>
    </source>
</evidence>
<evidence type="ECO:0000256" key="11">
    <source>
        <dbReference type="SAM" id="MobiDB-lite"/>
    </source>
</evidence>
<evidence type="ECO:0000256" key="1">
    <source>
        <dbReference type="ARBA" id="ARBA00004319"/>
    </source>
</evidence>
<keyword evidence="14" id="KW-0647">Proteasome</keyword>
<dbReference type="AlphaFoldDB" id="A0A4D9E9T1"/>
<dbReference type="FunFam" id="2.70.130.10:FF:000002">
    <property type="entry name" value="protein OS-9 isoform X1"/>
    <property type="match status" value="1"/>
</dbReference>
<feature type="signal peptide" evidence="12">
    <location>
        <begin position="1"/>
        <end position="27"/>
    </location>
</feature>
<feature type="region of interest" description="Disordered" evidence="11">
    <location>
        <begin position="309"/>
        <end position="347"/>
    </location>
</feature>
<comment type="subunit">
    <text evidence="9">Component of the HRD1 complex, which comprises at least SYNV1/HRD1, DERL1/2, FAM8A1, HERPUD1/HERP, OS9, SEL1L and UBE2J1. FAM8A1 is stabilized by interaction with SYNV1, which prevents its proteasomal degradation. OS9 and UBE2J1 recruitment to the complex may be mediated by SEL1L. Through this complex, may interact with ERLEC1 and HSPA5. Interacts (via C-terminus) with CPNE6 (via second C2 domain); this interaction occurs in a calcium-dependent manner in vitro. Interacts with CREB3.</text>
</comment>
<comment type="subcellular location">
    <subcellularLocation>
        <location evidence="1 10">Endoplasmic reticulum lumen</location>
    </subcellularLocation>
</comment>
<name>A0A4D9E9T1_9SAUR</name>
<keyword evidence="15" id="KW-1185">Reference proteome</keyword>
<evidence type="ECO:0000256" key="9">
    <source>
        <dbReference type="ARBA" id="ARBA00066177"/>
    </source>
</evidence>
<reference evidence="14 15" key="2">
    <citation type="submission" date="2019-04" db="EMBL/GenBank/DDBJ databases">
        <title>The genome sequence of big-headed turtle.</title>
        <authorList>
            <person name="Gong S."/>
        </authorList>
    </citation>
    <scope>NUCLEOTIDE SEQUENCE [LARGE SCALE GENOMIC DNA]</scope>
    <source>
        <strain evidence="14">DO16091913</strain>
        <tissue evidence="14">Muscle</tissue>
    </source>
</reference>
<comment type="function">
    <text evidence="8">Lectin component of the HRD1 complex, which functions in endoplasmic reticulum (ER) quality control and ER-associated degradation (ERAD). Specifically recognizes and binds improperly folded glycoproteins as well as hyperglycosylated proteins, retain them in the ER, and transfers them to the ubiquitination machinery and promote their degradation. Possible targets include TRPV4 as well as hyperglycosylated HSP90B1.</text>
</comment>
<dbReference type="PANTHER" id="PTHR15414">
    <property type="entry name" value="OS-9-RELATED"/>
    <property type="match status" value="1"/>
</dbReference>
<dbReference type="InterPro" id="IPR044865">
    <property type="entry name" value="MRH_dom"/>
</dbReference>
<dbReference type="Gene3D" id="2.70.130.10">
    <property type="entry name" value="Mannose-6-phosphate receptor binding domain"/>
    <property type="match status" value="1"/>
</dbReference>
<organism evidence="14 15">
    <name type="scientific">Platysternon megacephalum</name>
    <name type="common">big-headed turtle</name>
    <dbReference type="NCBI Taxonomy" id="55544"/>
    <lineage>
        <taxon>Eukaryota</taxon>
        <taxon>Metazoa</taxon>
        <taxon>Chordata</taxon>
        <taxon>Craniata</taxon>
        <taxon>Vertebrata</taxon>
        <taxon>Euteleostomi</taxon>
        <taxon>Archelosauria</taxon>
        <taxon>Testudinata</taxon>
        <taxon>Testudines</taxon>
        <taxon>Cryptodira</taxon>
        <taxon>Durocryptodira</taxon>
        <taxon>Testudinoidea</taxon>
        <taxon>Platysternidae</taxon>
        <taxon>Platysternon</taxon>
    </lineage>
</organism>
<feature type="compositionally biased region" description="Basic and acidic residues" evidence="11">
    <location>
        <begin position="386"/>
        <end position="409"/>
    </location>
</feature>
<dbReference type="OrthoDB" id="448954at2759"/>
<dbReference type="InterPro" id="IPR009011">
    <property type="entry name" value="Man6P_isomerase_rcpt-bd_dom_sf"/>
</dbReference>
<gene>
    <name evidence="14" type="ORF">DR999_PMT14052</name>
</gene>
<dbReference type="STRING" id="55544.A0A4D9E9T1"/>
<feature type="compositionally biased region" description="Acidic residues" evidence="11">
    <location>
        <begin position="509"/>
        <end position="519"/>
    </location>
</feature>
<feature type="compositionally biased region" description="Basic and acidic residues" evidence="11">
    <location>
        <begin position="528"/>
        <end position="542"/>
    </location>
</feature>
<keyword evidence="6" id="KW-1015">Disulfide bond</keyword>
<evidence type="ECO:0000256" key="3">
    <source>
        <dbReference type="ARBA" id="ARBA00022729"/>
    </source>
</evidence>
<proteinExistence type="inferred from homology"/>
<feature type="region of interest" description="Disordered" evidence="11">
    <location>
        <begin position="496"/>
        <end position="567"/>
    </location>
</feature>
<feature type="domain" description="MRH" evidence="13">
    <location>
        <begin position="112"/>
        <end position="231"/>
    </location>
</feature>
<dbReference type="Proteomes" id="UP000297703">
    <property type="component" value="Unassembled WGS sequence"/>
</dbReference>
<evidence type="ECO:0000256" key="12">
    <source>
        <dbReference type="SAM" id="SignalP"/>
    </source>
</evidence>
<evidence type="ECO:0000256" key="10">
    <source>
        <dbReference type="RuleBase" id="RU369099"/>
    </source>
</evidence>
<dbReference type="InterPro" id="IPR012913">
    <property type="entry name" value="OS9-like_dom"/>
</dbReference>
<evidence type="ECO:0000256" key="5">
    <source>
        <dbReference type="ARBA" id="ARBA00022824"/>
    </source>
</evidence>
<dbReference type="EMBL" id="QXTE01000157">
    <property type="protein sequence ID" value="TFK03494.1"/>
    <property type="molecule type" value="Genomic_DNA"/>
</dbReference>
<keyword evidence="4 10" id="KW-0430">Lectin</keyword>
<evidence type="ECO:0000256" key="8">
    <source>
        <dbReference type="ARBA" id="ARBA00053710"/>
    </source>
</evidence>
<protein>
    <recommendedName>
        <fullName evidence="10">Endoplasmic reticulum lectin</fullName>
    </recommendedName>
    <alternativeName>
        <fullName evidence="10">Protein OS-9</fullName>
    </alternativeName>
</protein>
<keyword evidence="7" id="KW-0325">Glycoprotein</keyword>
<feature type="region of interest" description="Disordered" evidence="11">
    <location>
        <begin position="654"/>
        <end position="675"/>
    </location>
</feature>
<dbReference type="SUPFAM" id="SSF50911">
    <property type="entry name" value="Mannose 6-phosphate receptor domain"/>
    <property type="match status" value="1"/>
</dbReference>
<dbReference type="GO" id="GO:0030246">
    <property type="term" value="F:carbohydrate binding"/>
    <property type="evidence" value="ECO:0007669"/>
    <property type="project" value="UniProtKB-UniRule"/>
</dbReference>
<feature type="region of interest" description="Disordered" evidence="11">
    <location>
        <begin position="386"/>
        <end position="452"/>
    </location>
</feature>
<evidence type="ECO:0000313" key="15">
    <source>
        <dbReference type="Proteomes" id="UP000297703"/>
    </source>
</evidence>
<dbReference type="InterPro" id="IPR045149">
    <property type="entry name" value="OS-9-like"/>
</dbReference>
<dbReference type="GO" id="GO:0030970">
    <property type="term" value="P:retrograde protein transport, ER to cytosol"/>
    <property type="evidence" value="ECO:0007669"/>
    <property type="project" value="TreeGrafter"/>
</dbReference>
<sequence>MAEARRGRGLPGPGLLLVLALLGPGRPLPGVAGSLNLQELNELKYGIEIAAEPVLAGQSKPEDVVIVSSKYKQKYECRLPSAAVRIHQDAEERPQSYHGLGISDLLRPMEAAPCLVKTKDWWTYEFCYGKHIQQYHVEESEIKGDILYLGYYQSAFDWDNETAKASKQHRLKRYHSQAYGNGFKCDLSGQPREAEVRFLCEEGSGDYIARVDEPQSCSYVLTIHTARICHHPFLRPPSTATPQAIRCHPALSPAQYVDYVQAQVFDTKRKVEEISEELKTLDTRLWNERDPNPATQRPEGVEPAHPLHEEQEADAAPWETPRPGPGDDTDFGDRALGAGGLPDRTKEDEAVVKPADDHLADFQQKIHFKVIRSPGDLVQFIEALKESTKKGKEKASESEKSQEAPRPEEAPAAGSERPEEEDEEDDDLLGKFEEELEDILLPSSERAKLKEEVKTEMEKQFDNIIDEVEDELETEGLKGEFDRSHASKSLASTLNKLMDKLDGGKAAEKEEEEEEEGEGDSARSSANHLDKQAAEADSDGRVKVRVTRIKPGSPLQKELRVREMGSENPQLRHIENVVKDLLEREGLKAEGKIEIKIVTTGGFGDEDDTHWLSDEDTKNLKDIFFNILVKIQGTEEAHKERRRQQELEDNYRFVWGQRPEEAPAAGGTDSEELDF</sequence>
<comment type="caution">
    <text evidence="14">The sequence shown here is derived from an EMBL/GenBank/DDBJ whole genome shotgun (WGS) entry which is preliminary data.</text>
</comment>
<feature type="chain" id="PRO_5020041249" description="Endoplasmic reticulum lectin" evidence="12">
    <location>
        <begin position="28"/>
        <end position="675"/>
    </location>
</feature>
<dbReference type="GO" id="GO:0005788">
    <property type="term" value="C:endoplasmic reticulum lumen"/>
    <property type="evidence" value="ECO:0007669"/>
    <property type="project" value="UniProtKB-SubCell"/>
</dbReference>
<feature type="compositionally biased region" description="Basic and acidic residues" evidence="11">
    <location>
        <begin position="557"/>
        <end position="567"/>
    </location>
</feature>
<dbReference type="PROSITE" id="PS51914">
    <property type="entry name" value="MRH"/>
    <property type="match status" value="1"/>
</dbReference>
<reference evidence="14 15" key="1">
    <citation type="submission" date="2019-04" db="EMBL/GenBank/DDBJ databases">
        <title>Draft genome of the big-headed turtle Platysternon megacephalum.</title>
        <authorList>
            <person name="Gong S."/>
        </authorList>
    </citation>
    <scope>NUCLEOTIDE SEQUENCE [LARGE SCALE GENOMIC DNA]</scope>
    <source>
        <strain evidence="14">DO16091913</strain>
        <tissue evidence="14">Muscle</tissue>
    </source>
</reference>